<name>A0A0K2U0C0_LEPSM</name>
<organism evidence="1">
    <name type="scientific">Lepeophtheirus salmonis</name>
    <name type="common">Salmon louse</name>
    <name type="synonym">Caligus salmonis</name>
    <dbReference type="NCBI Taxonomy" id="72036"/>
    <lineage>
        <taxon>Eukaryota</taxon>
        <taxon>Metazoa</taxon>
        <taxon>Ecdysozoa</taxon>
        <taxon>Arthropoda</taxon>
        <taxon>Crustacea</taxon>
        <taxon>Multicrustacea</taxon>
        <taxon>Hexanauplia</taxon>
        <taxon>Copepoda</taxon>
        <taxon>Siphonostomatoida</taxon>
        <taxon>Caligidae</taxon>
        <taxon>Lepeophtheirus</taxon>
    </lineage>
</organism>
<evidence type="ECO:0000313" key="1">
    <source>
        <dbReference type="EMBL" id="CDW31540.1"/>
    </source>
</evidence>
<proteinExistence type="predicted"/>
<protein>
    <submittedName>
        <fullName evidence="1">Uncharacterized protein</fullName>
    </submittedName>
</protein>
<accession>A0A0K2U0C0</accession>
<reference evidence="1" key="1">
    <citation type="submission" date="2014-05" db="EMBL/GenBank/DDBJ databases">
        <authorList>
            <person name="Chronopoulou M."/>
        </authorList>
    </citation>
    <scope>NUCLEOTIDE SEQUENCE</scope>
    <source>
        <tissue evidence="1">Whole organism</tissue>
    </source>
</reference>
<sequence>SIQRIYFIIRTILHVTHLKTTYNNKIRGVCRITFFFISKNFNVWKKLPKSRTISKKFQKLKYLQNNEFLGKKISILYSLKKYL</sequence>
<dbReference type="AlphaFoldDB" id="A0A0K2U0C0"/>
<dbReference type="EMBL" id="HACA01014179">
    <property type="protein sequence ID" value="CDW31540.1"/>
    <property type="molecule type" value="Transcribed_RNA"/>
</dbReference>
<feature type="non-terminal residue" evidence="1">
    <location>
        <position position="1"/>
    </location>
</feature>